<organism evidence="2 3">
    <name type="scientific">Plasmodium gallinaceum</name>
    <dbReference type="NCBI Taxonomy" id="5849"/>
    <lineage>
        <taxon>Eukaryota</taxon>
        <taxon>Sar</taxon>
        <taxon>Alveolata</taxon>
        <taxon>Apicomplexa</taxon>
        <taxon>Aconoidasida</taxon>
        <taxon>Haemosporida</taxon>
        <taxon>Plasmodiidae</taxon>
        <taxon>Plasmodium</taxon>
        <taxon>Plasmodium (Haemamoeba)</taxon>
    </lineage>
</organism>
<sequence>MNLDWKENFEEIEITIRKEKNNRDDLLNFFHDDFFFENYYSLKLDNVKDILITEVYIRIVDKNNTFNIDLYDKISIHKEDIKIKKHEDFLILKLKKKEKKLWGHLHFFSLFIHYKNKFYPNLLKCTKEEKNKLYDKEKKFKTLINMRRIKSLEELKKMIKKQKTHNEEFCRKLEDDAQKMQWKSEELKNEQLKILKENVKKKAIDSIYEVNEHYDISEADQNNNINEVDQNNQVDETNKNMNETNNNSVLIGYNNNNIIKKNNILLNSRNVKNRVIELKFTELKKSEIPARETRNLKKTLSNYSSTKNFFLIILIEKAKKMFFKNSDFSSCLEILNSITTYISTGYELNREELIKVLNNLSLLYLLTNNLNKCIEECDKCLNIINEELKNYSNEEINIQNTFCENHFPKTLNFLEEIKSQNYVEYLYIIYSIVIVRKIYAMIKKNDLKGIEENFICIEKVQNFLPKCFYESIKKDVHNLKVFNIIIPLLESHSSSSKEIKENLYKLNNQISEVTYDFSLNFYFVLKRSFYLKNLNFFYKNIINILLCFFHIIDKHNKMYSLLNNIEQFSLTKFLLNIYEFVLLLKNNSSFMEKIIEIEKLNKVTENSFIQEKIIDVLTNYLIQDHDNEFEFFQKHNYTLKRIIILLCHSNNDEERDKLEKEKKEKNKNVRKNISVINLSFSDIFYNNLYKLKKNNKIVKDINCSNFSKSELKIELFVNEDYYKNLKDRCELLKIELSLEIIKFICYTFNLMQRIYKDNMEEKKIIRNVIFNLLIDLSYCISNLNSSYLKIENIVSVIFLYFCFSFIYNFENNEFLIDTQLKSESKIHFHILTLNDVETNRKISKDTIKNIITKTFLNNFYAEYKNFIDLKKKKDEYMKNSQYNIMLNKTCYLIKKIKSNNKNLEIALINNKYVEEIFNFLICLNKENYYLKSIQYSILLLSHDLKYSNVSKFNLNYIYIIKKIFNMSFFIKNKTYENQTIKNNTTILNQEKLRKILSYFTDSSIKFKNTKRVNFTRSLTNGNVENNLVCYLETIIKKYKKIKIFRNINFCLKQINANRTIIINIQNIIIKYLDNLLIDFHLLNCVLQFNRLNLSSYFFINKNIIEFNDLNSKVISTNCKNVFNNKLEIKNIVNYYFIKYLKVKIIILNNKYYL</sequence>
<keyword evidence="3" id="KW-1185">Reference proteome</keyword>
<feature type="coiled-coil region" evidence="1">
    <location>
        <begin position="374"/>
        <end position="401"/>
    </location>
</feature>
<dbReference type="VEuPathDB" id="PlasmoDB:PGAL8A_00198400"/>
<protein>
    <submittedName>
        <fullName evidence="2">Uncharacterized protein</fullName>
    </submittedName>
</protein>
<evidence type="ECO:0000313" key="3">
    <source>
        <dbReference type="Proteomes" id="UP000220797"/>
    </source>
</evidence>
<dbReference type="GeneID" id="39730511"/>
<dbReference type="RefSeq" id="XP_028527402.1">
    <property type="nucleotide sequence ID" value="XM_028670673.1"/>
</dbReference>
<dbReference type="OrthoDB" id="381456at2759"/>
<dbReference type="OMA" id="CFSFIYN"/>
<name>A0A1J1GQ70_PLAGA</name>
<comment type="caution">
    <text evidence="2">The sequence shown here is derived from an EMBL/GenBank/DDBJ whole genome shotgun (WGS) entry which is preliminary data.</text>
</comment>
<dbReference type="AlphaFoldDB" id="A0A1J1GQ70"/>
<evidence type="ECO:0000256" key="1">
    <source>
        <dbReference type="SAM" id="Coils"/>
    </source>
</evidence>
<keyword evidence="1" id="KW-0175">Coiled coil</keyword>
<gene>
    <name evidence="2" type="ORF">PGAL8A_00198400</name>
</gene>
<reference evidence="2" key="1">
    <citation type="submission" date="2015-04" db="EMBL/GenBank/DDBJ databases">
        <authorList>
            <consortium name="Pathogen Informatics"/>
        </authorList>
    </citation>
    <scope>NUCLEOTIDE SEQUENCE [LARGE SCALE GENOMIC DNA]</scope>
    <source>
        <strain evidence="2">8A</strain>
    </source>
</reference>
<dbReference type="EMBL" id="CVMV01000032">
    <property type="protein sequence ID" value="CRG94587.1"/>
    <property type="molecule type" value="Genomic_DNA"/>
</dbReference>
<proteinExistence type="predicted"/>
<dbReference type="Proteomes" id="UP000220797">
    <property type="component" value="Unassembled WGS sequence"/>
</dbReference>
<feature type="coiled-coil region" evidence="1">
    <location>
        <begin position="152"/>
        <end position="190"/>
    </location>
</feature>
<accession>A0A1J1GQ70</accession>
<evidence type="ECO:0000313" key="2">
    <source>
        <dbReference type="EMBL" id="CRG94587.1"/>
    </source>
</evidence>